<name>A0ABQ6LZR1_9GAMM</name>
<organism evidence="1 2">
    <name type="scientific">Biformimicrobium ophioploci</name>
    <dbReference type="NCBI Taxonomy" id="3036711"/>
    <lineage>
        <taxon>Bacteria</taxon>
        <taxon>Pseudomonadati</taxon>
        <taxon>Pseudomonadota</taxon>
        <taxon>Gammaproteobacteria</taxon>
        <taxon>Cellvibrionales</taxon>
        <taxon>Microbulbiferaceae</taxon>
        <taxon>Biformimicrobium</taxon>
    </lineage>
</organism>
<dbReference type="EMBL" id="BSYJ01000003">
    <property type="protein sequence ID" value="GMG87584.1"/>
    <property type="molecule type" value="Genomic_DNA"/>
</dbReference>
<accession>A0ABQ6LZR1</accession>
<dbReference type="InterPro" id="IPR017703">
    <property type="entry name" value="YgfZ/GCV_T_CS"/>
</dbReference>
<dbReference type="InterPro" id="IPR045179">
    <property type="entry name" value="YgfZ/GcvT"/>
</dbReference>
<proteinExistence type="predicted"/>
<dbReference type="PANTHER" id="PTHR22602:SF0">
    <property type="entry name" value="TRANSFERASE CAF17, MITOCHONDRIAL-RELATED"/>
    <property type="match status" value="1"/>
</dbReference>
<protein>
    <submittedName>
        <fullName evidence="1">Folate-binding protein YgfZ</fullName>
    </submittedName>
</protein>
<dbReference type="PANTHER" id="PTHR22602">
    <property type="entry name" value="TRANSFERASE CAF17, MITOCHONDRIAL-RELATED"/>
    <property type="match status" value="1"/>
</dbReference>
<evidence type="ECO:0000313" key="2">
    <source>
        <dbReference type="Proteomes" id="UP001224392"/>
    </source>
</evidence>
<dbReference type="SUPFAM" id="SSF103025">
    <property type="entry name" value="Folate-binding domain"/>
    <property type="match status" value="1"/>
</dbReference>
<comment type="caution">
    <text evidence="1">The sequence shown here is derived from an EMBL/GenBank/DDBJ whole genome shotgun (WGS) entry which is preliminary data.</text>
</comment>
<dbReference type="Proteomes" id="UP001224392">
    <property type="component" value="Unassembled WGS sequence"/>
</dbReference>
<dbReference type="Gene3D" id="3.30.70.1630">
    <property type="match status" value="1"/>
</dbReference>
<dbReference type="Gene3D" id="3.30.70.1400">
    <property type="entry name" value="Aminomethyltransferase beta-barrel domains"/>
    <property type="match status" value="1"/>
</dbReference>
<dbReference type="InterPro" id="IPR029043">
    <property type="entry name" value="GcvT/YgfZ_C"/>
</dbReference>
<sequence>MQVAGADTQKLLQGQLTCDVTNLATGGGCFGAHCNPKGRMISAFHLLKESESSVYCSMPRDQVAAATAALGKYAVFFKADVTDVSEKWRGFGLAGATAVEAAAGIARPGVLVDKLTDSIAVLWTATETAEALWQDLAKQASPASTSDWQLELVRAGLPEVSAATAEQFIPQMINLQALGGVSFDKGCYTGQEVIARMQFRDANKKRMFRLVTTAGEQPQPGSDVLLESGKAAGEVVTAAGNADGVELLAVLNKKDVAGDSGFLLPDGRELALADIPYDGDFNPLEG</sequence>
<reference evidence="1 2" key="1">
    <citation type="submission" date="2023-04" db="EMBL/GenBank/DDBJ databases">
        <title>Marinobulbifer ophiurae gen. nov., sp. Nov., isolate from tissue of brittle star Ophioplocus japonicus.</title>
        <authorList>
            <person name="Kawano K."/>
            <person name="Sawayama S."/>
            <person name="Nakagawa S."/>
        </authorList>
    </citation>
    <scope>NUCLEOTIDE SEQUENCE [LARGE SCALE GENOMIC DNA]</scope>
    <source>
        <strain evidence="1 2">NKW57</strain>
    </source>
</reference>
<dbReference type="NCBIfam" id="TIGR03317">
    <property type="entry name" value="ygfZ_signature"/>
    <property type="match status" value="1"/>
</dbReference>
<keyword evidence="2" id="KW-1185">Reference proteome</keyword>
<dbReference type="Gene3D" id="2.40.30.160">
    <property type="match status" value="1"/>
</dbReference>
<dbReference type="SUPFAM" id="SSF101790">
    <property type="entry name" value="Aminomethyltransferase beta-barrel domain"/>
    <property type="match status" value="1"/>
</dbReference>
<dbReference type="PIRSF" id="PIRSF006487">
    <property type="entry name" value="GcvT"/>
    <property type="match status" value="1"/>
</dbReference>
<evidence type="ECO:0000313" key="1">
    <source>
        <dbReference type="EMBL" id="GMG87584.1"/>
    </source>
</evidence>
<gene>
    <name evidence="1" type="ORF">MNKW57_19050</name>
</gene>